<reference evidence="1 2" key="1">
    <citation type="journal article" date="2024" name="G3 (Bethesda)">
        <title>Genome assembly of Hibiscus sabdariffa L. provides insights into metabolisms of medicinal natural products.</title>
        <authorList>
            <person name="Kim T."/>
        </authorList>
    </citation>
    <scope>NUCLEOTIDE SEQUENCE [LARGE SCALE GENOMIC DNA]</scope>
    <source>
        <strain evidence="1">TK-2024</strain>
        <tissue evidence="1">Old leaves</tissue>
    </source>
</reference>
<dbReference type="Proteomes" id="UP001472677">
    <property type="component" value="Unassembled WGS sequence"/>
</dbReference>
<proteinExistence type="predicted"/>
<dbReference type="EMBL" id="JBBPBM010000010">
    <property type="protein sequence ID" value="KAK8564720.1"/>
    <property type="molecule type" value="Genomic_DNA"/>
</dbReference>
<organism evidence="1 2">
    <name type="scientific">Hibiscus sabdariffa</name>
    <name type="common">roselle</name>
    <dbReference type="NCBI Taxonomy" id="183260"/>
    <lineage>
        <taxon>Eukaryota</taxon>
        <taxon>Viridiplantae</taxon>
        <taxon>Streptophyta</taxon>
        <taxon>Embryophyta</taxon>
        <taxon>Tracheophyta</taxon>
        <taxon>Spermatophyta</taxon>
        <taxon>Magnoliopsida</taxon>
        <taxon>eudicotyledons</taxon>
        <taxon>Gunneridae</taxon>
        <taxon>Pentapetalae</taxon>
        <taxon>rosids</taxon>
        <taxon>malvids</taxon>
        <taxon>Malvales</taxon>
        <taxon>Malvaceae</taxon>
        <taxon>Malvoideae</taxon>
        <taxon>Hibiscus</taxon>
    </lineage>
</organism>
<protein>
    <submittedName>
        <fullName evidence="1">Uncharacterized protein</fullName>
    </submittedName>
</protein>
<gene>
    <name evidence="1" type="ORF">V6N12_058303</name>
</gene>
<sequence length="127" mass="14547">MEAKPLGSHMGGSIFTIEWKERLERRTREAVGAFPLYKFTHLSFYPLMHHHALYPWFKGIQSPMRPTFIDSSGTLMPLHSQTAYPPRGSTPLAPSYTSHIWIEGTPFVQPPNSHEEEAYYPILPSPH</sequence>
<name>A0ABR2ERQ6_9ROSI</name>
<evidence type="ECO:0000313" key="1">
    <source>
        <dbReference type="EMBL" id="KAK8564720.1"/>
    </source>
</evidence>
<accession>A0ABR2ERQ6</accession>
<comment type="caution">
    <text evidence="1">The sequence shown here is derived from an EMBL/GenBank/DDBJ whole genome shotgun (WGS) entry which is preliminary data.</text>
</comment>
<evidence type="ECO:0000313" key="2">
    <source>
        <dbReference type="Proteomes" id="UP001472677"/>
    </source>
</evidence>
<keyword evidence="2" id="KW-1185">Reference proteome</keyword>